<feature type="chain" id="PRO_5046782782" evidence="1">
    <location>
        <begin position="27"/>
        <end position="208"/>
    </location>
</feature>
<evidence type="ECO:0000259" key="2">
    <source>
        <dbReference type="Pfam" id="PF17680"/>
    </source>
</evidence>
<dbReference type="Proteomes" id="UP001218788">
    <property type="component" value="Unassembled WGS sequence"/>
</dbReference>
<keyword evidence="4" id="KW-1185">Reference proteome</keyword>
<evidence type="ECO:0000256" key="1">
    <source>
        <dbReference type="SAM" id="SignalP"/>
    </source>
</evidence>
<keyword evidence="1" id="KW-0732">Signal</keyword>
<proteinExistence type="predicted"/>
<sequence length="208" mass="22858">MRVNRNGKNLFGVALFALFLAGCQSAEQVSTEDVVLDIFANEQAASAVQNAPPNRDYSVYSPVNHNKVLSDYAEQIVMQLKLRGQFDKPIAVASYVEFDDNLTTTNGLGNQLAEAVLIEMSNMGYPMMDITTSNAISMNANGSFAFNRDAGKLARDICCVLSGNLIYERRGVKVNTKLLELQTKRVLASNSQLIPYFIAEEFGQVSAR</sequence>
<dbReference type="Pfam" id="PF17680">
    <property type="entry name" value="FlgO"/>
    <property type="match status" value="1"/>
</dbReference>
<dbReference type="InterPro" id="IPR041215">
    <property type="entry name" value="FlgO_dom"/>
</dbReference>
<feature type="domain" description="FlgO" evidence="2">
    <location>
        <begin position="73"/>
        <end position="196"/>
    </location>
</feature>
<feature type="signal peptide" evidence="1">
    <location>
        <begin position="1"/>
        <end position="26"/>
    </location>
</feature>
<comment type="caution">
    <text evidence="3">The sequence shown here is derived from an EMBL/GenBank/DDBJ whole genome shotgun (WGS) entry which is preliminary data.</text>
</comment>
<accession>A0ABT5KZT6</accession>
<organism evidence="3 4">
    <name type="scientific">Alteromonas gilva</name>
    <dbReference type="NCBI Taxonomy" id="2987522"/>
    <lineage>
        <taxon>Bacteria</taxon>
        <taxon>Pseudomonadati</taxon>
        <taxon>Pseudomonadota</taxon>
        <taxon>Gammaproteobacteria</taxon>
        <taxon>Alteromonadales</taxon>
        <taxon>Alteromonadaceae</taxon>
        <taxon>Alteromonas/Salinimonas group</taxon>
        <taxon>Alteromonas</taxon>
    </lineage>
</organism>
<evidence type="ECO:0000313" key="3">
    <source>
        <dbReference type="EMBL" id="MDC8829766.1"/>
    </source>
</evidence>
<reference evidence="3 4" key="1">
    <citation type="submission" date="2022-10" db="EMBL/GenBank/DDBJ databases">
        <title>Alteromonas sp. chi3 Genome sequencing.</title>
        <authorList>
            <person name="Park S."/>
        </authorList>
    </citation>
    <scope>NUCLEOTIDE SEQUENCE [LARGE SCALE GENOMIC DNA]</scope>
    <source>
        <strain evidence="4">chi3</strain>
    </source>
</reference>
<evidence type="ECO:0000313" key="4">
    <source>
        <dbReference type="Proteomes" id="UP001218788"/>
    </source>
</evidence>
<protein>
    <submittedName>
        <fullName evidence="3">FlgO family outer membrane protein</fullName>
    </submittedName>
</protein>
<name>A0ABT5KZT6_9ALTE</name>
<dbReference type="EMBL" id="JAQQXP010000001">
    <property type="protein sequence ID" value="MDC8829766.1"/>
    <property type="molecule type" value="Genomic_DNA"/>
</dbReference>
<gene>
    <name evidence="3" type="ORF">OIK42_03215</name>
</gene>
<dbReference type="RefSeq" id="WP_273638343.1">
    <property type="nucleotide sequence ID" value="NZ_JAQQXP010000001.1"/>
</dbReference>
<dbReference type="PROSITE" id="PS51257">
    <property type="entry name" value="PROKAR_LIPOPROTEIN"/>
    <property type="match status" value="1"/>
</dbReference>